<dbReference type="CDD" id="cd06171">
    <property type="entry name" value="Sigma70_r4"/>
    <property type="match status" value="1"/>
</dbReference>
<feature type="domain" description="RNA polymerase sigma factor 70 region 4 type 2" evidence="6">
    <location>
        <begin position="102"/>
        <end position="154"/>
    </location>
</feature>
<dbReference type="RefSeq" id="WP_067280408.1">
    <property type="nucleotide sequence ID" value="NZ_LOHS01000092.1"/>
</dbReference>
<keyword evidence="3" id="KW-0731">Sigma factor</keyword>
<dbReference type="Gene3D" id="1.10.1740.10">
    <property type="match status" value="1"/>
</dbReference>
<dbReference type="Pfam" id="PF04542">
    <property type="entry name" value="Sigma70_r2"/>
    <property type="match status" value="1"/>
</dbReference>
<dbReference type="SUPFAM" id="SSF88946">
    <property type="entry name" value="Sigma2 domain of RNA polymerase sigma factors"/>
    <property type="match status" value="1"/>
</dbReference>
<evidence type="ECO:0000256" key="2">
    <source>
        <dbReference type="ARBA" id="ARBA00023015"/>
    </source>
</evidence>
<dbReference type="SUPFAM" id="SSF88659">
    <property type="entry name" value="Sigma3 and sigma4 domains of RNA polymerase sigma factors"/>
    <property type="match status" value="1"/>
</dbReference>
<keyword evidence="4" id="KW-0804">Transcription</keyword>
<evidence type="ECO:0000256" key="3">
    <source>
        <dbReference type="ARBA" id="ARBA00023082"/>
    </source>
</evidence>
<evidence type="ECO:0000259" key="6">
    <source>
        <dbReference type="Pfam" id="PF08281"/>
    </source>
</evidence>
<dbReference type="InterPro" id="IPR014284">
    <property type="entry name" value="RNA_pol_sigma-70_dom"/>
</dbReference>
<dbReference type="PANTHER" id="PTHR43133:SF25">
    <property type="entry name" value="RNA POLYMERASE SIGMA FACTOR RFAY-RELATED"/>
    <property type="match status" value="1"/>
</dbReference>
<dbReference type="InterPro" id="IPR013249">
    <property type="entry name" value="RNA_pol_sigma70_r4_t2"/>
</dbReference>
<dbReference type="InterPro" id="IPR007627">
    <property type="entry name" value="RNA_pol_sigma70_r2"/>
</dbReference>
<gene>
    <name evidence="7" type="primary">cnrH</name>
    <name evidence="7" type="ORF">STSP_43400</name>
</gene>
<dbReference type="GO" id="GO:0006352">
    <property type="term" value="P:DNA-templated transcription initiation"/>
    <property type="evidence" value="ECO:0007669"/>
    <property type="project" value="InterPro"/>
</dbReference>
<evidence type="ECO:0000313" key="8">
    <source>
        <dbReference type="Proteomes" id="UP000077381"/>
    </source>
</evidence>
<protein>
    <submittedName>
        <fullName evidence="7">RNA polymerase sigma factor CnrH</fullName>
    </submittedName>
</protein>
<dbReference type="AlphaFoldDB" id="A0A177HPH1"/>
<dbReference type="EMBL" id="LOHS01000092">
    <property type="protein sequence ID" value="OAH12307.1"/>
    <property type="molecule type" value="Genomic_DNA"/>
</dbReference>
<dbReference type="PANTHER" id="PTHR43133">
    <property type="entry name" value="RNA POLYMERASE ECF-TYPE SIGMA FACTO"/>
    <property type="match status" value="1"/>
</dbReference>
<evidence type="ECO:0000259" key="5">
    <source>
        <dbReference type="Pfam" id="PF04542"/>
    </source>
</evidence>
<dbReference type="GO" id="GO:0016987">
    <property type="term" value="F:sigma factor activity"/>
    <property type="evidence" value="ECO:0007669"/>
    <property type="project" value="UniProtKB-KW"/>
</dbReference>
<dbReference type="InterPro" id="IPR013325">
    <property type="entry name" value="RNA_pol_sigma_r2"/>
</dbReference>
<evidence type="ECO:0000256" key="4">
    <source>
        <dbReference type="ARBA" id="ARBA00023163"/>
    </source>
</evidence>
<dbReference type="InterPro" id="IPR013324">
    <property type="entry name" value="RNA_pol_sigma_r3/r4-like"/>
</dbReference>
<organism evidence="7 8">
    <name type="scientific">Streptomyces jeddahensis</name>
    <dbReference type="NCBI Taxonomy" id="1716141"/>
    <lineage>
        <taxon>Bacteria</taxon>
        <taxon>Bacillati</taxon>
        <taxon>Actinomycetota</taxon>
        <taxon>Actinomycetes</taxon>
        <taxon>Kitasatosporales</taxon>
        <taxon>Streptomycetaceae</taxon>
        <taxon>Streptomyces</taxon>
    </lineage>
</organism>
<comment type="similarity">
    <text evidence="1">Belongs to the sigma-70 factor family. ECF subfamily.</text>
</comment>
<proteinExistence type="inferred from homology"/>
<dbReference type="GO" id="GO:0003677">
    <property type="term" value="F:DNA binding"/>
    <property type="evidence" value="ECO:0007669"/>
    <property type="project" value="InterPro"/>
</dbReference>
<dbReference type="InterPro" id="IPR039425">
    <property type="entry name" value="RNA_pol_sigma-70-like"/>
</dbReference>
<comment type="caution">
    <text evidence="7">The sequence shown here is derived from an EMBL/GenBank/DDBJ whole genome shotgun (WGS) entry which is preliminary data.</text>
</comment>
<evidence type="ECO:0000256" key="1">
    <source>
        <dbReference type="ARBA" id="ARBA00010641"/>
    </source>
</evidence>
<dbReference type="InterPro" id="IPR036388">
    <property type="entry name" value="WH-like_DNA-bd_sf"/>
</dbReference>
<reference evidence="7 8" key="1">
    <citation type="submission" date="2015-12" db="EMBL/GenBank/DDBJ databases">
        <title>Genome sequence of Streptomyces sp. G25.</title>
        <authorList>
            <person name="Poehlein A."/>
            <person name="Roettig A."/>
            <person name="Hiessl S."/>
            <person name="Hauschild P."/>
            <person name="Schauer J."/>
            <person name="Madkour M.H."/>
            <person name="Al-Ansari A.M."/>
            <person name="Almakishah N.H."/>
            <person name="Steinbuechel A."/>
            <person name="Daniel R."/>
        </authorList>
    </citation>
    <scope>NUCLEOTIDE SEQUENCE [LARGE SCALE GENOMIC DNA]</scope>
    <source>
        <strain evidence="8">G25(2015)</strain>
    </source>
</reference>
<evidence type="ECO:0000313" key="7">
    <source>
        <dbReference type="EMBL" id="OAH12307.1"/>
    </source>
</evidence>
<keyword evidence="2" id="KW-0805">Transcription regulation</keyword>
<dbReference type="Proteomes" id="UP000077381">
    <property type="component" value="Unassembled WGS sequence"/>
</dbReference>
<dbReference type="Pfam" id="PF08281">
    <property type="entry name" value="Sigma70_r4_2"/>
    <property type="match status" value="1"/>
</dbReference>
<dbReference type="PATRIC" id="fig|1716141.3.peg.4568"/>
<feature type="domain" description="RNA polymerase sigma-70 region 2" evidence="5">
    <location>
        <begin position="11"/>
        <end position="76"/>
    </location>
</feature>
<name>A0A177HPH1_9ACTN</name>
<dbReference type="Gene3D" id="1.10.10.10">
    <property type="entry name" value="Winged helix-like DNA-binding domain superfamily/Winged helix DNA-binding domain"/>
    <property type="match status" value="1"/>
</dbReference>
<dbReference type="STRING" id="1716141.STSP_43400"/>
<accession>A0A177HPH1</accession>
<sequence length="179" mass="19758">MADEAERFTALYDACRQHVWAYAASRAGRQVADEVVSETFVVAWRRFADVPEPPLPWLLGVARNVLRESVRAQARREALTAELQGGAELTEEDFADGVADRNLVLRALASLGEDDREALILVAWHGLRSHEAAEVVGCSATTMRVRLHRARKRLAQALDTARAVTLTTARVRIAVGEES</sequence>
<dbReference type="NCBIfam" id="TIGR02937">
    <property type="entry name" value="sigma70-ECF"/>
    <property type="match status" value="1"/>
</dbReference>
<keyword evidence="8" id="KW-1185">Reference proteome</keyword>